<feature type="domain" description="Large polyvalent protein-associated" evidence="1">
    <location>
        <begin position="13"/>
        <end position="80"/>
    </location>
</feature>
<dbReference type="Proteomes" id="UP000219743">
    <property type="component" value="Unassembled WGS sequence"/>
</dbReference>
<dbReference type="RefSeq" id="WP_098330409.1">
    <property type="nucleotide sequence ID" value="NZ_NTRC01000025.1"/>
</dbReference>
<dbReference type="Pfam" id="PF18824">
    <property type="entry name" value="LPD11"/>
    <property type="match status" value="1"/>
</dbReference>
<dbReference type="EMBL" id="NTRC01000025">
    <property type="protein sequence ID" value="PFD17779.1"/>
    <property type="molecule type" value="Genomic_DNA"/>
</dbReference>
<comment type="caution">
    <text evidence="2">The sequence shown here is derived from an EMBL/GenBank/DDBJ whole genome shotgun (WGS) entry which is preliminary data.</text>
</comment>
<dbReference type="AlphaFoldDB" id="A0A9X6Z710"/>
<accession>A0A9X6Z710</accession>
<dbReference type="InterPro" id="IPR040789">
    <property type="entry name" value="LPD11"/>
</dbReference>
<organism evidence="2 3">
    <name type="scientific">Bacillus cereus</name>
    <dbReference type="NCBI Taxonomy" id="1396"/>
    <lineage>
        <taxon>Bacteria</taxon>
        <taxon>Bacillati</taxon>
        <taxon>Bacillota</taxon>
        <taxon>Bacilli</taxon>
        <taxon>Bacillales</taxon>
        <taxon>Bacillaceae</taxon>
        <taxon>Bacillus</taxon>
        <taxon>Bacillus cereus group</taxon>
    </lineage>
</organism>
<evidence type="ECO:0000313" key="3">
    <source>
        <dbReference type="Proteomes" id="UP000219743"/>
    </source>
</evidence>
<protein>
    <recommendedName>
        <fullName evidence="1">Large polyvalent protein-associated domain-containing protein</fullName>
    </recommendedName>
</protein>
<reference evidence="2 3" key="1">
    <citation type="submission" date="2017-09" db="EMBL/GenBank/DDBJ databases">
        <title>Large-scale bioinformatics analysis of Bacillus genomes uncovers conserved roles of natural products in bacterial physiology.</title>
        <authorList>
            <consortium name="Agbiome Team Llc"/>
            <person name="Bleich R.M."/>
            <person name="Kirk G.J."/>
            <person name="Santa Maria K.C."/>
            <person name="Allen S.E."/>
            <person name="Farag S."/>
            <person name="Shank E.A."/>
            <person name="Bowers A."/>
        </authorList>
    </citation>
    <scope>NUCLEOTIDE SEQUENCE [LARGE SCALE GENOMIC DNA]</scope>
    <source>
        <strain evidence="2 3">AFS024404</strain>
    </source>
</reference>
<evidence type="ECO:0000259" key="1">
    <source>
        <dbReference type="Pfam" id="PF18824"/>
    </source>
</evidence>
<sequence length="82" mass="10038">MKKYEDILQSDEKFRYQLLSRLQVDCNYYLGYGNRGKNALWAKDEKEQIEIMKELWKSFAEGDKPEWLTWDDIMNYESKMIE</sequence>
<evidence type="ECO:0000313" key="2">
    <source>
        <dbReference type="EMBL" id="PFD17779.1"/>
    </source>
</evidence>
<name>A0A9X6Z710_BACCE</name>
<proteinExistence type="predicted"/>
<gene>
    <name evidence="2" type="ORF">CN263_24805</name>
</gene>